<evidence type="ECO:0008006" key="4">
    <source>
        <dbReference type="Google" id="ProtNLM"/>
    </source>
</evidence>
<dbReference type="RefSeq" id="WP_088906153.1">
    <property type="nucleotide sequence ID" value="NZ_CP018145.1"/>
</dbReference>
<dbReference type="AlphaFoldDB" id="A0A220MB58"/>
<evidence type="ECO:0000313" key="3">
    <source>
        <dbReference type="Proteomes" id="UP000197781"/>
    </source>
</evidence>
<dbReference type="SUPFAM" id="SSF89260">
    <property type="entry name" value="Collagen-binding domain"/>
    <property type="match status" value="1"/>
</dbReference>
<dbReference type="Proteomes" id="UP000197781">
    <property type="component" value="Chromosome"/>
</dbReference>
<gene>
    <name evidence="2" type="ORF">BP422_00980</name>
</gene>
<dbReference type="EMBL" id="CP018145">
    <property type="protein sequence ID" value="ASJ52231.1"/>
    <property type="molecule type" value="Genomic_DNA"/>
</dbReference>
<dbReference type="Gene3D" id="2.60.120.380">
    <property type="match status" value="1"/>
</dbReference>
<keyword evidence="1" id="KW-0732">Signal</keyword>
<accession>A0A220MB58</accession>
<evidence type="ECO:0000313" key="2">
    <source>
        <dbReference type="EMBL" id="ASJ52231.1"/>
    </source>
</evidence>
<dbReference type="KEGG" id="bfm:BP422_00980"/>
<name>A0A220MB58_9BACL</name>
<evidence type="ECO:0000256" key="1">
    <source>
        <dbReference type="SAM" id="SignalP"/>
    </source>
</evidence>
<reference evidence="2 3" key="1">
    <citation type="submission" date="2016-11" db="EMBL/GenBank/DDBJ databases">
        <authorList>
            <person name="Jaros S."/>
            <person name="Januszkiewicz K."/>
            <person name="Wedrychowicz H."/>
        </authorList>
    </citation>
    <scope>NUCLEOTIDE SEQUENCE [LARGE SCALE GENOMIC DNA]</scope>
    <source>
        <strain evidence="2 3">NF2</strain>
    </source>
</reference>
<organism evidence="2 3">
    <name type="scientific">Brevibacillus formosus</name>
    <dbReference type="NCBI Taxonomy" id="54913"/>
    <lineage>
        <taxon>Bacteria</taxon>
        <taxon>Bacillati</taxon>
        <taxon>Bacillota</taxon>
        <taxon>Bacilli</taxon>
        <taxon>Bacillales</taxon>
        <taxon>Paenibacillaceae</taxon>
        <taxon>Brevibacillus</taxon>
    </lineage>
</organism>
<protein>
    <recommendedName>
        <fullName evidence="4">Peptidase</fullName>
    </recommendedName>
</protein>
<sequence>MKKVLLALTLVFAVSSSAFAASSETEPNNTFETADSFTINTSISGTTDFDDRDYFVFQANKTGKVRVTLTHTNDKGAPAFQVYEQDRTKIGTSDYSTPMEINVVAGKKYYVQVLGIIGSPSYTVSAENL</sequence>
<feature type="chain" id="PRO_5012442876" description="Peptidase" evidence="1">
    <location>
        <begin position="21"/>
        <end position="129"/>
    </location>
</feature>
<feature type="signal peptide" evidence="1">
    <location>
        <begin position="1"/>
        <end position="20"/>
    </location>
</feature>
<proteinExistence type="predicted"/>